<accession>A0A8S5UT31</accession>
<name>A0A8S5UT31_9CAUD</name>
<proteinExistence type="predicted"/>
<evidence type="ECO:0000313" key="1">
    <source>
        <dbReference type="EMBL" id="DAF97564.1"/>
    </source>
</evidence>
<dbReference type="EMBL" id="BK016133">
    <property type="protein sequence ID" value="DAF97564.1"/>
    <property type="molecule type" value="Genomic_DNA"/>
</dbReference>
<protein>
    <submittedName>
        <fullName evidence="1">Uncharacterized protein</fullName>
    </submittedName>
</protein>
<sequence length="64" mass="7461">MNVHPLVRTLRCWFPNPLYFHYTTSITSVGSNKGSKGLPAIKEIICSEYFYFGDPHLLKTYFFL</sequence>
<reference evidence="1" key="1">
    <citation type="journal article" date="2021" name="Proc. Natl. Acad. Sci. U.S.A.">
        <title>A Catalog of Tens of Thousands of Viruses from Human Metagenomes Reveals Hidden Associations with Chronic Diseases.</title>
        <authorList>
            <person name="Tisza M.J."/>
            <person name="Buck C.B."/>
        </authorList>
    </citation>
    <scope>NUCLEOTIDE SEQUENCE</scope>
    <source>
        <strain evidence="1">CtijX18</strain>
    </source>
</reference>
<organism evidence="1">
    <name type="scientific">Myoviridae sp. ctijX18</name>
    <dbReference type="NCBI Taxonomy" id="2825154"/>
    <lineage>
        <taxon>Viruses</taxon>
        <taxon>Duplodnaviria</taxon>
        <taxon>Heunggongvirae</taxon>
        <taxon>Uroviricota</taxon>
        <taxon>Caudoviricetes</taxon>
    </lineage>
</organism>